<evidence type="ECO:0000313" key="4">
    <source>
        <dbReference type="EMBL" id="CAD8304226.1"/>
    </source>
</evidence>
<keyword evidence="2" id="KW-1133">Transmembrane helix</keyword>
<dbReference type="GO" id="GO:0016491">
    <property type="term" value="F:oxidoreductase activity"/>
    <property type="evidence" value="ECO:0007669"/>
    <property type="project" value="InterPro"/>
</dbReference>
<feature type="region of interest" description="Disordered" evidence="1">
    <location>
        <begin position="143"/>
        <end position="177"/>
    </location>
</feature>
<keyword evidence="2" id="KW-0812">Transmembrane</keyword>
<organism evidence="4">
    <name type="scientific">Pseudictyota dubia</name>
    <dbReference type="NCBI Taxonomy" id="2749911"/>
    <lineage>
        <taxon>Eukaryota</taxon>
        <taxon>Sar</taxon>
        <taxon>Stramenopiles</taxon>
        <taxon>Ochrophyta</taxon>
        <taxon>Bacillariophyta</taxon>
        <taxon>Mediophyceae</taxon>
        <taxon>Biddulphiophycidae</taxon>
        <taxon>Eupodiscales</taxon>
        <taxon>Odontellaceae</taxon>
        <taxon>Pseudictyota</taxon>
    </lineage>
</organism>
<reference evidence="4" key="1">
    <citation type="submission" date="2021-01" db="EMBL/GenBank/DDBJ databases">
        <authorList>
            <person name="Corre E."/>
            <person name="Pelletier E."/>
            <person name="Niang G."/>
            <person name="Scheremetjew M."/>
            <person name="Finn R."/>
            <person name="Kale V."/>
            <person name="Holt S."/>
            <person name="Cochrane G."/>
            <person name="Meng A."/>
            <person name="Brown T."/>
            <person name="Cohen L."/>
        </authorList>
    </citation>
    <scope>NUCLEOTIDE SEQUENCE</scope>
    <source>
        <strain evidence="4">CCMP147</strain>
    </source>
</reference>
<dbReference type="Gene3D" id="3.40.462.20">
    <property type="match status" value="1"/>
</dbReference>
<gene>
    <name evidence="4" type="ORF">TDUB1175_LOCUS6818</name>
</gene>
<name>A0A7R9Z472_9STRA</name>
<dbReference type="AlphaFoldDB" id="A0A7R9Z472"/>
<dbReference type="Pfam" id="PF08031">
    <property type="entry name" value="BBE"/>
    <property type="match status" value="1"/>
</dbReference>
<evidence type="ECO:0000256" key="2">
    <source>
        <dbReference type="SAM" id="Phobius"/>
    </source>
</evidence>
<dbReference type="InterPro" id="IPR012951">
    <property type="entry name" value="BBE"/>
</dbReference>
<dbReference type="InterPro" id="IPR016169">
    <property type="entry name" value="FAD-bd_PCMH_sub2"/>
</dbReference>
<feature type="transmembrane region" description="Helical" evidence="2">
    <location>
        <begin position="183"/>
        <end position="205"/>
    </location>
</feature>
<accession>A0A7R9Z472</accession>
<dbReference type="EMBL" id="HBED01013635">
    <property type="protein sequence ID" value="CAD8304226.1"/>
    <property type="molecule type" value="Transcribed_RNA"/>
</dbReference>
<evidence type="ECO:0000256" key="1">
    <source>
        <dbReference type="SAM" id="MobiDB-lite"/>
    </source>
</evidence>
<feature type="domain" description="Berberine/berberine-like" evidence="3">
    <location>
        <begin position="103"/>
        <end position="138"/>
    </location>
</feature>
<evidence type="ECO:0000259" key="3">
    <source>
        <dbReference type="Pfam" id="PF08031"/>
    </source>
</evidence>
<keyword evidence="2" id="KW-0472">Membrane</keyword>
<dbReference type="GO" id="GO:0050660">
    <property type="term" value="F:flavin adenine dinucleotide binding"/>
    <property type="evidence" value="ECO:0007669"/>
    <property type="project" value="InterPro"/>
</dbReference>
<dbReference type="Gene3D" id="3.30.465.10">
    <property type="match status" value="1"/>
</dbReference>
<proteinExistence type="predicted"/>
<sequence length="206" mass="22047">MEVPGPILKKHTNSHGLLVPELKDETMTKLATYGMFITHFQHGAAFEVADDATALPWRNAGIMMSNVHPVDGLAFVIDDQVGIISEEDPSKVQGYYNTIGPLGTPDWQRLYFGTNYERLMQIKAKYDAGEVFSKPMGVELPKQGEYCPTIPPAGGSATNGDDEAKDGDGSGADSRSSAPRASAIAAGGFLCSVSVLFSLFFVVAVN</sequence>
<protein>
    <recommendedName>
        <fullName evidence="3">Berberine/berberine-like domain-containing protein</fullName>
    </recommendedName>
</protein>